<dbReference type="EMBL" id="BK015589">
    <property type="protein sequence ID" value="DAE14608.1"/>
    <property type="molecule type" value="Genomic_DNA"/>
</dbReference>
<name>A0A8S5Q6D1_9CAUD</name>
<proteinExistence type="predicted"/>
<protein>
    <submittedName>
        <fullName evidence="1">Uncharacterized protein</fullName>
    </submittedName>
</protein>
<sequence length="38" mass="4621">MCRLYHTLNQIRELDRLDLKDFHLRLVTNESLLTPYSC</sequence>
<evidence type="ECO:0000313" key="1">
    <source>
        <dbReference type="EMBL" id="DAE14608.1"/>
    </source>
</evidence>
<organism evidence="1">
    <name type="scientific">Myoviridae sp. ctTRu92</name>
    <dbReference type="NCBI Taxonomy" id="2825111"/>
    <lineage>
        <taxon>Viruses</taxon>
        <taxon>Duplodnaviria</taxon>
        <taxon>Heunggongvirae</taxon>
        <taxon>Uroviricota</taxon>
        <taxon>Caudoviricetes</taxon>
    </lineage>
</organism>
<reference evidence="1" key="1">
    <citation type="journal article" date="2021" name="Proc. Natl. Acad. Sci. U.S.A.">
        <title>A Catalog of Tens of Thousands of Viruses from Human Metagenomes Reveals Hidden Associations with Chronic Diseases.</title>
        <authorList>
            <person name="Tisza M.J."/>
            <person name="Buck C.B."/>
        </authorList>
    </citation>
    <scope>NUCLEOTIDE SEQUENCE</scope>
    <source>
        <strain evidence="1">CtTRu92</strain>
    </source>
</reference>
<accession>A0A8S5Q6D1</accession>